<dbReference type="Pfam" id="PF11784">
    <property type="entry name" value="DUF3320"/>
    <property type="match status" value="1"/>
</dbReference>
<dbReference type="Pfam" id="PF13086">
    <property type="entry name" value="AAA_11"/>
    <property type="match status" value="2"/>
</dbReference>
<dbReference type="SUPFAM" id="SSF52980">
    <property type="entry name" value="Restriction endonuclease-like"/>
    <property type="match status" value="1"/>
</dbReference>
<dbReference type="eggNOG" id="COG0714">
    <property type="taxonomic scope" value="Bacteria"/>
</dbReference>
<dbReference type="InterPro" id="IPR049468">
    <property type="entry name" value="Restrct_endonuc-II-like_dom"/>
</dbReference>
<dbReference type="PANTHER" id="PTHR10887">
    <property type="entry name" value="DNA2/NAM7 HELICASE FAMILY"/>
    <property type="match status" value="1"/>
</dbReference>
<evidence type="ECO:0000313" key="6">
    <source>
        <dbReference type="Proteomes" id="UP000027616"/>
    </source>
</evidence>
<dbReference type="KEGG" id="rbc:BN938_1058"/>
<dbReference type="FunFam" id="3.40.50.300:FF:002063">
    <property type="entry name" value="DNA helicase related protein"/>
    <property type="match status" value="1"/>
</dbReference>
<dbReference type="InterPro" id="IPR047187">
    <property type="entry name" value="SF1_C_Upf1"/>
</dbReference>
<dbReference type="InterPro" id="IPR045055">
    <property type="entry name" value="DNA2/NAM7-like"/>
</dbReference>
<dbReference type="STRING" id="1433126.BN938_1058"/>
<dbReference type="Pfam" id="PF13087">
    <property type="entry name" value="AAA_12"/>
    <property type="match status" value="1"/>
</dbReference>
<feature type="domain" description="Restriction endonuclease type II-like" evidence="4">
    <location>
        <begin position="1514"/>
        <end position="1611"/>
    </location>
</feature>
<evidence type="ECO:0000259" key="2">
    <source>
        <dbReference type="Pfam" id="PF13086"/>
    </source>
</evidence>
<keyword evidence="5" id="KW-0347">Helicase</keyword>
<evidence type="ECO:0000313" key="5">
    <source>
        <dbReference type="EMBL" id="CDN31154.1"/>
    </source>
</evidence>
<dbReference type="Gene3D" id="3.40.960.10">
    <property type="entry name" value="VSR Endonuclease"/>
    <property type="match status" value="1"/>
</dbReference>
<dbReference type="InterPro" id="IPR041679">
    <property type="entry name" value="DNA2/NAM7-like_C"/>
</dbReference>
<dbReference type="PANTHER" id="PTHR10887:SF530">
    <property type="entry name" value="SUPERFAMILY I DNA HELICASES"/>
    <property type="match status" value="1"/>
</dbReference>
<keyword evidence="5" id="KW-0547">Nucleotide-binding</keyword>
<dbReference type="eggNOG" id="COG1112">
    <property type="taxonomic scope" value="Bacteria"/>
</dbReference>
<gene>
    <name evidence="5" type="ORF">BN938_1058</name>
</gene>
<sequence length="1828" mass="208965">MGNALLQRIETWKKLLLDFGKRNRLINFKETKRSNVKITTPSYRHLFDLLAVQEKSLDFPFAKKVKVDEDGEEVYDAVVPGDIETAKSLGELQKTLKALRYKANTSIEEQGINTLFLAFGLLKWTESDDSDQILTSPLILVPVKLTIESLTSPYVLSSHEDEVVVNPTLSHKLNHDFGIHLPEFDSSSDDIETYFSKIEKLIDTKDWSVVRDVNLTILSFLKINMYKDLERNEDKLNENLFITAIAGESDSIRISEELSNYDHDNNTKPIDAFQVVDADSSQQDAVLLSKCGTSFVLQGPPGTGKSQTITNIISEALADGKKVLFVSEKMAALQVVYKRLANVGLSDFCFTLHSHKANKKEILRELANSITIDRKKVREEALTQLETLERKRNTLNEYQKELHTPCSGLNCSIYTVNGKLAKLERVPEVIFEIIDVDKVTQSELNDRIYLLSEFSKTVGKRSEDYSQNAWRNATVEFLSNELRHDIDSNVSTLLPLLSEINESMEEYCKILGLSIKPSLSGLELISQLLSLVGKSPVIPTKWIFESNIDRLLTDAEEYKNQSQKIVELQMAIDEKYDERILNTNGAEIIGQLTALRNNVHNSLHTVSQKGVVIDDLRLAILQIKDVSIKLNELYAKSISVAGILGIEQPTNIAKVKSITTLSGLLLEDTMPTALWFDKETFAGIGSLINECQTLHKEIAQLKQEVLPKFDKEIFELDFYPILKRFRGEYNTVFRGIKSEYKSDIKNLKQYLSNSSKLTYTEAFEVLNKLKAISDKSDEVKSNNERYISHFGNYYKGIDTNWNSLHEATKAFANIVAQFTTGYMPEKLKELLLSKSMPKAELSELCHFYSAEPFDNIIERINEIIIVDYTEHSLSADITNKLLSVIADGEKLIEQYESINSARKDSAPFDDILNDLAELAQLQSLCRDIDEQQQKISEQYDSYYTGVKTDWDKAFAALMFAKELKDFIETTHLPTDFIEKICSSSKVISYCKTSSINLNNLKDKIQPNISWVLNLFDASEQLTNYHLKDLSDRLTKCKNKKHLLEEWVDYCSNRRKCEEQSLLPYVIQIEERDISTNHIVDAYLKRFYRLWLDAMLPLFPAVQSFRGRIHDQNIKEFQELDRIQFRIAQSRVRERIFNRMPDFDSITSTRDEIGILKRELNKQRRLMPLRKLFNEIPNLLTSLRPCFMMSPLSVSVFLEAKSYDFDLVIFDEASQVHTEDAIGAIMRGKQVIIVGDTKQLPPTSFFTSALEDEDFDTDSEASDNDAGAYQSILDESVTVLPERSLRWHYRSRHEHLIAFSNIKIYGSSMITFPSSIEKAPDCGVEYVHVSNGVYDRGSKRNNINEAQKVSELVFNHYRKYPNRSLGVVTFSEAQQQAVDAAIRQKRLQNGMYEQFFMEDRDEPFFIKNLENVQGDERDTIIFSIGYAKDSNGIMYMNFGPLSKEGGHRRLNVAITRAKHNVKLVGSIVPTDIDTEKTSAEGVRLLRSYIEFAQQGIVALQKELSYVDSLDFDSPFEEAVYDFLSDKGYNVVTQVGCSGFRIDMAVKHPSHSGKFAIGIECDGATYHSSRTARERDRLRQTVLEDMGWSIYRIWSTDWIKDQKTEEQKLIAAIEKALERTSDDHIAEEDTFDDIDTTVSSIEIEEDFDMDDMPDDGFGFIPYQCVDVSYYDFLNEYGIISKIIEIEQPIHFEELCRRVAPVFGNQKVTSKIREGVESVFRWHLAETIDRKGDFITMKDFDQLQVRVPNEEDGYVRPIAYISDDELGKAMRRIAKRSYGITPDDLFVATAREFGYKRTGENIVSALRAAYDKMLSNGKVKEIDGKVAVLKK</sequence>
<reference evidence="5 6" key="1">
    <citation type="journal article" date="2015" name="Genome Announc.">
        <title>Complete Genome Sequence of the Novel Leech Symbiont Mucinivorans hirudinis M3T.</title>
        <authorList>
            <person name="Nelson M.C."/>
            <person name="Bomar L."/>
            <person name="Graf J."/>
        </authorList>
    </citation>
    <scope>NUCLEOTIDE SEQUENCE [LARGE SCALE GENOMIC DNA]</scope>
    <source>
        <strain evidence="6">M3</strain>
    </source>
</reference>
<dbReference type="Proteomes" id="UP000027616">
    <property type="component" value="Chromosome I"/>
</dbReference>
<dbReference type="InterPro" id="IPR041677">
    <property type="entry name" value="DNA2/NAM7_AAA_11"/>
</dbReference>
<dbReference type="Pfam" id="PF18741">
    <property type="entry name" value="MTES_1575"/>
    <property type="match status" value="1"/>
</dbReference>
<accession>A0A060RCK4</accession>
<feature type="domain" description="DUF3320" evidence="1">
    <location>
        <begin position="1677"/>
        <end position="1711"/>
    </location>
</feature>
<evidence type="ECO:0000259" key="3">
    <source>
        <dbReference type="Pfam" id="PF13087"/>
    </source>
</evidence>
<evidence type="ECO:0000259" key="4">
    <source>
        <dbReference type="Pfam" id="PF18741"/>
    </source>
</evidence>
<dbReference type="InterPro" id="IPR025103">
    <property type="entry name" value="DUF4011"/>
</dbReference>
<keyword evidence="5" id="KW-0067">ATP-binding</keyword>
<dbReference type="PATRIC" id="fig|1433126.3.peg.1054"/>
<name>A0A060RCK4_9BACT</name>
<evidence type="ECO:0000259" key="1">
    <source>
        <dbReference type="Pfam" id="PF11784"/>
    </source>
</evidence>
<keyword evidence="5" id="KW-0378">Hydrolase</keyword>
<dbReference type="CDD" id="cd18808">
    <property type="entry name" value="SF1_C_Upf1"/>
    <property type="match status" value="1"/>
</dbReference>
<feature type="domain" description="DNA2/NAM7 helicase-like C-terminal" evidence="3">
    <location>
        <begin position="1282"/>
        <end position="1465"/>
    </location>
</feature>
<feature type="domain" description="DNA2/NAM7 helicase helicase" evidence="2">
    <location>
        <begin position="1199"/>
        <end position="1243"/>
    </location>
</feature>
<dbReference type="EMBL" id="HG934468">
    <property type="protein sequence ID" value="CDN31154.1"/>
    <property type="molecule type" value="Genomic_DNA"/>
</dbReference>
<dbReference type="InterPro" id="IPR021754">
    <property type="entry name" value="DUF3320"/>
</dbReference>
<feature type="domain" description="DNA2/NAM7 helicase helicase" evidence="2">
    <location>
        <begin position="279"/>
        <end position="431"/>
    </location>
</feature>
<dbReference type="Pfam" id="PF13195">
    <property type="entry name" value="DUF4011"/>
    <property type="match status" value="1"/>
</dbReference>
<dbReference type="GO" id="GO:0004386">
    <property type="term" value="F:helicase activity"/>
    <property type="evidence" value="ECO:0007669"/>
    <property type="project" value="UniProtKB-KW"/>
</dbReference>
<dbReference type="HOGENOM" id="CLU_000788_3_2_10"/>
<dbReference type="FunFam" id="3.40.960.10:FF:000002">
    <property type="entry name" value="DNA helicase related protein"/>
    <property type="match status" value="1"/>
</dbReference>
<proteinExistence type="predicted"/>
<dbReference type="OrthoDB" id="9757917at2"/>
<protein>
    <submittedName>
        <fullName evidence="5">DNA helicase related protein</fullName>
    </submittedName>
</protein>
<dbReference type="InterPro" id="IPR027417">
    <property type="entry name" value="P-loop_NTPase"/>
</dbReference>
<keyword evidence="6" id="KW-1185">Reference proteome</keyword>
<dbReference type="InterPro" id="IPR011335">
    <property type="entry name" value="Restrct_endonuc-II-like"/>
</dbReference>
<dbReference type="Gene3D" id="3.40.50.300">
    <property type="entry name" value="P-loop containing nucleotide triphosphate hydrolases"/>
    <property type="match status" value="3"/>
</dbReference>
<dbReference type="SUPFAM" id="SSF52540">
    <property type="entry name" value="P-loop containing nucleoside triphosphate hydrolases"/>
    <property type="match status" value="2"/>
</dbReference>
<organism evidence="5 6">
    <name type="scientific">Mucinivorans hirudinis</name>
    <dbReference type="NCBI Taxonomy" id="1433126"/>
    <lineage>
        <taxon>Bacteria</taxon>
        <taxon>Pseudomonadati</taxon>
        <taxon>Bacteroidota</taxon>
        <taxon>Bacteroidia</taxon>
        <taxon>Bacteroidales</taxon>
        <taxon>Rikenellaceae</taxon>
        <taxon>Mucinivorans</taxon>
    </lineage>
</organism>